<dbReference type="Proteomes" id="UP000694251">
    <property type="component" value="Chromosome 11"/>
</dbReference>
<proteinExistence type="predicted"/>
<sequence>MDSESQQLTAQSEFVDMNEEDSQIEINEKETKIQEHDQSDETQAKRKRRLTSSVSVGGEANVKETDKSMETPNSSPCWSELPGDILRSVFKRLSFVDFQHAKIVCLKWYSSSPIFLCCFSPHFGDKC</sequence>
<protein>
    <submittedName>
        <fullName evidence="3">F-box-like domain superfamily</fullName>
    </submittedName>
</protein>
<feature type="compositionally biased region" description="Basic and acidic residues" evidence="1">
    <location>
        <begin position="26"/>
        <end position="44"/>
    </location>
</feature>
<evidence type="ECO:0000259" key="2">
    <source>
        <dbReference type="Pfam" id="PF00646"/>
    </source>
</evidence>
<reference evidence="3 4" key="1">
    <citation type="submission" date="2020-12" db="EMBL/GenBank/DDBJ databases">
        <title>Concerted genomic and epigenomic changes stabilize Arabidopsis allopolyploids.</title>
        <authorList>
            <person name="Chen Z."/>
        </authorList>
    </citation>
    <scope>NUCLEOTIDE SEQUENCE [LARGE SCALE GENOMIC DNA]</scope>
    <source>
        <strain evidence="3">As9502</strain>
        <tissue evidence="3">Leaf</tissue>
    </source>
</reference>
<feature type="region of interest" description="Disordered" evidence="1">
    <location>
        <begin position="1"/>
        <end position="77"/>
    </location>
</feature>
<evidence type="ECO:0000313" key="3">
    <source>
        <dbReference type="EMBL" id="KAG7556454.1"/>
    </source>
</evidence>
<dbReference type="OrthoDB" id="642536at2759"/>
<feature type="compositionally biased region" description="Polar residues" evidence="1">
    <location>
        <begin position="1"/>
        <end position="12"/>
    </location>
</feature>
<organism evidence="3 4">
    <name type="scientific">Arabidopsis suecica</name>
    <name type="common">Swedish thale-cress</name>
    <name type="synonym">Cardaminopsis suecica</name>
    <dbReference type="NCBI Taxonomy" id="45249"/>
    <lineage>
        <taxon>Eukaryota</taxon>
        <taxon>Viridiplantae</taxon>
        <taxon>Streptophyta</taxon>
        <taxon>Embryophyta</taxon>
        <taxon>Tracheophyta</taxon>
        <taxon>Spermatophyta</taxon>
        <taxon>Magnoliopsida</taxon>
        <taxon>eudicotyledons</taxon>
        <taxon>Gunneridae</taxon>
        <taxon>Pentapetalae</taxon>
        <taxon>rosids</taxon>
        <taxon>malvids</taxon>
        <taxon>Brassicales</taxon>
        <taxon>Brassicaceae</taxon>
        <taxon>Camelineae</taxon>
        <taxon>Arabidopsis</taxon>
    </lineage>
</organism>
<dbReference type="AlphaFoldDB" id="A0A8T1ZEJ6"/>
<feature type="domain" description="F-box" evidence="2">
    <location>
        <begin position="78"/>
        <end position="110"/>
    </location>
</feature>
<keyword evidence="4" id="KW-1185">Reference proteome</keyword>
<dbReference type="Pfam" id="PF00646">
    <property type="entry name" value="F-box"/>
    <property type="match status" value="1"/>
</dbReference>
<dbReference type="EMBL" id="JAEFBJ010000011">
    <property type="protein sequence ID" value="KAG7556454.1"/>
    <property type="molecule type" value="Genomic_DNA"/>
</dbReference>
<evidence type="ECO:0000313" key="4">
    <source>
        <dbReference type="Proteomes" id="UP000694251"/>
    </source>
</evidence>
<dbReference type="InterPro" id="IPR001810">
    <property type="entry name" value="F-box_dom"/>
</dbReference>
<evidence type="ECO:0000256" key="1">
    <source>
        <dbReference type="SAM" id="MobiDB-lite"/>
    </source>
</evidence>
<accession>A0A8T1ZEJ6</accession>
<name>A0A8T1ZEJ6_ARASU</name>
<comment type="caution">
    <text evidence="3">The sequence shown here is derived from an EMBL/GenBank/DDBJ whole genome shotgun (WGS) entry which is preliminary data.</text>
</comment>
<gene>
    <name evidence="3" type="ORF">ISN44_As11g024850</name>
</gene>